<evidence type="ECO:0000313" key="4">
    <source>
        <dbReference type="Proteomes" id="UP000597762"/>
    </source>
</evidence>
<feature type="compositionally biased region" description="Acidic residues" evidence="1">
    <location>
        <begin position="143"/>
        <end position="152"/>
    </location>
</feature>
<keyword evidence="4" id="KW-1185">Reference proteome</keyword>
<dbReference type="Proteomes" id="UP000597762">
    <property type="component" value="Unassembled WGS sequence"/>
</dbReference>
<feature type="compositionally biased region" description="Basic and acidic residues" evidence="1">
    <location>
        <begin position="153"/>
        <end position="189"/>
    </location>
</feature>
<organism evidence="3 4">
    <name type="scientific">Acanthosepion pharaonis</name>
    <name type="common">Pharaoh cuttlefish</name>
    <name type="synonym">Sepia pharaonis</name>
    <dbReference type="NCBI Taxonomy" id="158019"/>
    <lineage>
        <taxon>Eukaryota</taxon>
        <taxon>Metazoa</taxon>
        <taxon>Spiralia</taxon>
        <taxon>Lophotrochozoa</taxon>
        <taxon>Mollusca</taxon>
        <taxon>Cephalopoda</taxon>
        <taxon>Coleoidea</taxon>
        <taxon>Decapodiformes</taxon>
        <taxon>Sepiida</taxon>
        <taxon>Sepiina</taxon>
        <taxon>Sepiidae</taxon>
        <taxon>Acanthosepion</taxon>
    </lineage>
</organism>
<evidence type="ECO:0000256" key="1">
    <source>
        <dbReference type="SAM" id="MobiDB-lite"/>
    </source>
</evidence>
<accession>A0A812ECY8</accession>
<comment type="caution">
    <text evidence="3">The sequence shown here is derived from an EMBL/GenBank/DDBJ whole genome shotgun (WGS) entry which is preliminary data.</text>
</comment>
<dbReference type="Gene3D" id="2.60.120.340">
    <property type="entry name" value="Nucleoplasmin core domain"/>
    <property type="match status" value="1"/>
</dbReference>
<feature type="compositionally biased region" description="Low complexity" evidence="1">
    <location>
        <begin position="70"/>
        <end position="79"/>
    </location>
</feature>
<evidence type="ECO:0000259" key="2">
    <source>
        <dbReference type="Pfam" id="PF17800"/>
    </source>
</evidence>
<protein>
    <recommendedName>
        <fullName evidence="2">Nucleoplasmin-like domain-containing protein</fullName>
    </recommendedName>
</protein>
<name>A0A812ECY8_ACAPH</name>
<dbReference type="EMBL" id="CAHIKZ030005344">
    <property type="protein sequence ID" value="CAE1322908.1"/>
    <property type="molecule type" value="Genomic_DNA"/>
</dbReference>
<feature type="domain" description="Nucleoplasmin-like" evidence="2">
    <location>
        <begin position="6"/>
        <end position="61"/>
    </location>
</feature>
<dbReference type="Pfam" id="PF17800">
    <property type="entry name" value="NPL"/>
    <property type="match status" value="1"/>
</dbReference>
<dbReference type="InterPro" id="IPR041232">
    <property type="entry name" value="NPL"/>
</dbReference>
<sequence length="208" mass="22738">MPDSSSSDVVTLWYQALAQDKLLICTLGPAHPQQVLRLYFFARDVVTLYTCGHGTVNLLGYASVRRTPSTSLSQFSSSSEQTVPVNLSEEDDSSNDVCYPNEARSAGVGDEKSYPILKGVKSKKKTESTGGDESKSSTSLSAESDEEESCEDIPEKSETAVEHGQKQKGSKTVEKYESVKLRFAAEEHKTRKTSKKVKSKTNRGLSAK</sequence>
<feature type="compositionally biased region" description="Basic residues" evidence="1">
    <location>
        <begin position="190"/>
        <end position="201"/>
    </location>
</feature>
<feature type="region of interest" description="Disordered" evidence="1">
    <location>
        <begin position="70"/>
        <end position="208"/>
    </location>
</feature>
<gene>
    <name evidence="3" type="ORF">SPHA_72810</name>
</gene>
<reference evidence="3" key="1">
    <citation type="submission" date="2021-01" db="EMBL/GenBank/DDBJ databases">
        <authorList>
            <person name="Li R."/>
            <person name="Bekaert M."/>
        </authorList>
    </citation>
    <scope>NUCLEOTIDE SEQUENCE</scope>
    <source>
        <strain evidence="3">Farmed</strain>
    </source>
</reference>
<dbReference type="AlphaFoldDB" id="A0A812ECY8"/>
<evidence type="ECO:0000313" key="3">
    <source>
        <dbReference type="EMBL" id="CAE1322908.1"/>
    </source>
</evidence>
<proteinExistence type="predicted"/>